<dbReference type="EMBL" id="BAAAYK010000014">
    <property type="protein sequence ID" value="GAA3353340.1"/>
    <property type="molecule type" value="Genomic_DNA"/>
</dbReference>
<accession>A0ABP6RY85</accession>
<dbReference type="InterPro" id="IPR007278">
    <property type="entry name" value="DUF397"/>
</dbReference>
<keyword evidence="4" id="KW-1185">Reference proteome</keyword>
<dbReference type="Proteomes" id="UP001500483">
    <property type="component" value="Unassembled WGS sequence"/>
</dbReference>
<evidence type="ECO:0000259" key="1">
    <source>
        <dbReference type="Pfam" id="PF04149"/>
    </source>
</evidence>
<comment type="caution">
    <text evidence="3">The sequence shown here is derived from an EMBL/GenBank/DDBJ whole genome shotgun (WGS) entry which is preliminary data.</text>
</comment>
<organism evidence="3 4">
    <name type="scientific">Saccharopolyspora gregorii</name>
    <dbReference type="NCBI Taxonomy" id="33914"/>
    <lineage>
        <taxon>Bacteria</taxon>
        <taxon>Bacillati</taxon>
        <taxon>Actinomycetota</taxon>
        <taxon>Actinomycetes</taxon>
        <taxon>Pseudonocardiales</taxon>
        <taxon>Pseudonocardiaceae</taxon>
        <taxon>Saccharopolyspora</taxon>
    </lineage>
</organism>
<reference evidence="3" key="3">
    <citation type="submission" date="2023-12" db="EMBL/GenBank/DDBJ databases">
        <authorList>
            <person name="Sun Q."/>
            <person name="Inoue M."/>
        </authorList>
    </citation>
    <scope>NUCLEOTIDE SEQUENCE</scope>
    <source>
        <strain evidence="3">JCM 9687</strain>
    </source>
</reference>
<name>A0ABP6RY85_9PSEU</name>
<dbReference type="EMBL" id="BAAAYK010000038">
    <property type="protein sequence ID" value="GAA3363239.1"/>
    <property type="molecule type" value="Genomic_DNA"/>
</dbReference>
<dbReference type="Pfam" id="PF04149">
    <property type="entry name" value="DUF397"/>
    <property type="match status" value="1"/>
</dbReference>
<evidence type="ECO:0000313" key="3">
    <source>
        <dbReference type="EMBL" id="GAA3363239.1"/>
    </source>
</evidence>
<protein>
    <recommendedName>
        <fullName evidence="1">DUF397 domain-containing protein</fullName>
    </recommendedName>
</protein>
<reference evidence="4" key="2">
    <citation type="journal article" date="2019" name="Int. J. Syst. Evol. Microbiol.">
        <title>The Global Catalogue of Microorganisms (GCM) 10K type strain sequencing project: providing services to taxonomists for standard genome sequencing and annotation.</title>
        <authorList>
            <consortium name="The Broad Institute Genomics Platform"/>
            <consortium name="The Broad Institute Genome Sequencing Center for Infectious Disease"/>
            <person name="Wu L."/>
            <person name="Ma J."/>
        </authorList>
    </citation>
    <scope>NUCLEOTIDE SEQUENCE [LARGE SCALE GENOMIC DNA]</scope>
    <source>
        <strain evidence="4">JCM 9687</strain>
    </source>
</reference>
<evidence type="ECO:0000313" key="4">
    <source>
        <dbReference type="Proteomes" id="UP001500483"/>
    </source>
</evidence>
<gene>
    <name evidence="2" type="ORF">GCM10020366_06290</name>
    <name evidence="3" type="ORF">GCM10020366_54340</name>
</gene>
<evidence type="ECO:0000313" key="2">
    <source>
        <dbReference type="EMBL" id="GAA3353340.1"/>
    </source>
</evidence>
<reference evidence="3" key="1">
    <citation type="journal article" date="2014" name="Int. J. Syst. Evol. Microbiol.">
        <title>Complete genome of a new Firmicutes species belonging to the dominant human colonic microbiota ('Ruminococcus bicirculans') reveals two chromosomes and a selective capacity to utilize plant glucans.</title>
        <authorList>
            <consortium name="NISC Comparative Sequencing Program"/>
            <person name="Wegmann U."/>
            <person name="Louis P."/>
            <person name="Goesmann A."/>
            <person name="Henrissat B."/>
            <person name="Duncan S.H."/>
            <person name="Flint H.J."/>
        </authorList>
    </citation>
    <scope>NUCLEOTIDE SEQUENCE</scope>
    <source>
        <strain evidence="3">JCM 9687</strain>
    </source>
</reference>
<dbReference type="RefSeq" id="WP_344924060.1">
    <property type="nucleotide sequence ID" value="NZ_BAAAYK010000014.1"/>
</dbReference>
<feature type="domain" description="DUF397" evidence="1">
    <location>
        <begin position="5"/>
        <end position="54"/>
    </location>
</feature>
<sequence>MSERNWRKSSRSNQYNCVEVALSPHFVAVRDSKAVEGGRLTVSPARWASFLRGLGSGRFDR</sequence>
<proteinExistence type="predicted"/>